<evidence type="ECO:0000259" key="3">
    <source>
        <dbReference type="Pfam" id="PF08125"/>
    </source>
</evidence>
<dbReference type="InterPro" id="IPR000669">
    <property type="entry name" value="Mannitol_DH"/>
</dbReference>
<dbReference type="Gene3D" id="3.40.50.720">
    <property type="entry name" value="NAD(P)-binding Rossmann-like Domain"/>
    <property type="match status" value="1"/>
</dbReference>
<proteinExistence type="predicted"/>
<keyword evidence="5" id="KW-1185">Reference proteome</keyword>
<dbReference type="GO" id="GO:0016616">
    <property type="term" value="F:oxidoreductase activity, acting on the CH-OH group of donors, NAD or NADP as acceptor"/>
    <property type="evidence" value="ECO:0007669"/>
    <property type="project" value="TreeGrafter"/>
</dbReference>
<dbReference type="RefSeq" id="WP_150863392.1">
    <property type="nucleotide sequence ID" value="NZ_VYXP01000003.1"/>
</dbReference>
<organism evidence="4 5">
    <name type="scientific">Marinihelvus fidelis</name>
    <dbReference type="NCBI Taxonomy" id="2613842"/>
    <lineage>
        <taxon>Bacteria</taxon>
        <taxon>Pseudomonadati</taxon>
        <taxon>Pseudomonadota</taxon>
        <taxon>Gammaproteobacteria</taxon>
        <taxon>Chromatiales</taxon>
        <taxon>Wenzhouxiangellaceae</taxon>
        <taxon>Marinihelvus</taxon>
    </lineage>
</organism>
<dbReference type="Proteomes" id="UP000325372">
    <property type="component" value="Unassembled WGS sequence"/>
</dbReference>
<dbReference type="EMBL" id="VYXP01000003">
    <property type="protein sequence ID" value="KAA9132676.1"/>
    <property type="molecule type" value="Genomic_DNA"/>
</dbReference>
<dbReference type="PRINTS" id="PR00084">
    <property type="entry name" value="MTLDHDRGNASE"/>
</dbReference>
<evidence type="ECO:0000313" key="4">
    <source>
        <dbReference type="EMBL" id="KAA9132676.1"/>
    </source>
</evidence>
<protein>
    <submittedName>
        <fullName evidence="4">Mannitol dehydrogenase family protein</fullName>
    </submittedName>
</protein>
<dbReference type="Pfam" id="PF08125">
    <property type="entry name" value="Mannitol_dh_C"/>
    <property type="match status" value="1"/>
</dbReference>
<dbReference type="PANTHER" id="PTHR43362">
    <property type="entry name" value="MANNITOL DEHYDROGENASE DSF1-RELATED"/>
    <property type="match status" value="1"/>
</dbReference>
<gene>
    <name evidence="4" type="ORF">F3N42_05535</name>
</gene>
<sequence>MTTVSRLDAGQLDGLPGSARQPCYDHNATTIGVVHLGLGAFHRAHQAVFFDDLLAAGESGWAIAGVSMRSAGVRDQLAPQDGLYTLVSLDGDQVEDRIIGAISEALFLGEERERVDELLASADTKLVTLTVTEKAYCLASLDGGLDFDHPGIVHDVAHPDTPGTVPGLLCRALARRRHEGLAPPTIMSCDNLPNNSTRLRRAILDFADRAEPGLGDWLRAEGAFPNTMVDRIVPRTTEADREALATRLGVDDHGMVKAEPFTQWVIEDRFCNGRPPLDRVGATLVDDVEPYELMKLRFVLGSHSSIAYLACLAGIKYVHDAMDTAIGDLVAQMMEHEAQPVTALPPGFDIAAYRATLLARFSNAGIMHLAAQIAMDGSQKVPIRLLGTIRACIEAGQPFDRLALAVAAWIRYASGTGLNGESFDVDDPMAAELAAIGREAGDDDKALLDGFLAVPAIFPAELSQHPAFRDSVGRWLLALTEEGALACAARAA</sequence>
<dbReference type="SUPFAM" id="SSF51735">
    <property type="entry name" value="NAD(P)-binding Rossmann-fold domains"/>
    <property type="match status" value="1"/>
</dbReference>
<comment type="caution">
    <text evidence="4">The sequence shown here is derived from an EMBL/GenBank/DDBJ whole genome shotgun (WGS) entry which is preliminary data.</text>
</comment>
<dbReference type="InterPro" id="IPR008927">
    <property type="entry name" value="6-PGluconate_DH-like_C_sf"/>
</dbReference>
<evidence type="ECO:0000256" key="1">
    <source>
        <dbReference type="ARBA" id="ARBA00023002"/>
    </source>
</evidence>
<dbReference type="InterPro" id="IPR013118">
    <property type="entry name" value="Mannitol_DH_C"/>
</dbReference>
<dbReference type="InterPro" id="IPR036291">
    <property type="entry name" value="NAD(P)-bd_dom_sf"/>
</dbReference>
<keyword evidence="1" id="KW-0560">Oxidoreductase</keyword>
<feature type="domain" description="Mannitol dehydrogenase C-terminal" evidence="3">
    <location>
        <begin position="287"/>
        <end position="472"/>
    </location>
</feature>
<dbReference type="AlphaFoldDB" id="A0A5N0TFM0"/>
<accession>A0A5N0TFM0</accession>
<dbReference type="PANTHER" id="PTHR43362:SF1">
    <property type="entry name" value="MANNITOL DEHYDROGENASE 2-RELATED"/>
    <property type="match status" value="1"/>
</dbReference>
<dbReference type="Pfam" id="PF01232">
    <property type="entry name" value="Mannitol_dh"/>
    <property type="match status" value="1"/>
</dbReference>
<name>A0A5N0TFM0_9GAMM</name>
<dbReference type="SUPFAM" id="SSF48179">
    <property type="entry name" value="6-phosphogluconate dehydrogenase C-terminal domain-like"/>
    <property type="match status" value="1"/>
</dbReference>
<evidence type="ECO:0000313" key="5">
    <source>
        <dbReference type="Proteomes" id="UP000325372"/>
    </source>
</evidence>
<feature type="domain" description="Mannitol dehydrogenase N-terminal" evidence="2">
    <location>
        <begin position="32"/>
        <end position="278"/>
    </location>
</feature>
<dbReference type="InterPro" id="IPR013131">
    <property type="entry name" value="Mannitol_DH_N"/>
</dbReference>
<dbReference type="InterPro" id="IPR013328">
    <property type="entry name" value="6PGD_dom2"/>
</dbReference>
<reference evidence="4 5" key="1">
    <citation type="submission" date="2019-09" db="EMBL/GenBank/DDBJ databases">
        <title>Wenzhouxiangella sp. Genome sequencing and assembly.</title>
        <authorList>
            <person name="Zhang R."/>
        </authorList>
    </citation>
    <scope>NUCLEOTIDE SEQUENCE [LARGE SCALE GENOMIC DNA]</scope>
    <source>
        <strain evidence="4 5">W260</strain>
    </source>
</reference>
<dbReference type="InterPro" id="IPR050988">
    <property type="entry name" value="Mannitol_DH/Oxidoreductase"/>
</dbReference>
<dbReference type="Gene3D" id="1.10.1040.10">
    <property type="entry name" value="N-(1-d-carboxylethyl)-l-norvaline Dehydrogenase, domain 2"/>
    <property type="match status" value="1"/>
</dbReference>
<evidence type="ECO:0000259" key="2">
    <source>
        <dbReference type="Pfam" id="PF01232"/>
    </source>
</evidence>